<evidence type="ECO:0000256" key="1">
    <source>
        <dbReference type="SAM" id="SignalP"/>
    </source>
</evidence>
<sequence length="244" mass="25558">MSHRARALGAAAVILTAALAGCHERPTGTVSPGPGPTTMVEASDVPDGNPEGLADEVANGLDGDLEAQPCPVPASVVTAQLEPWLGGGDVTVDEEESYILLAQNNKFGIYDHACRYSLPAGAFDSDAYPPPGLDYRRVPYAENREQRVPTGENEWCLRGGSSPEEVFDRAVPCTAEVNSRLGGSEPRVLADIRAVIGSDTSLMVAGGGEYWMTATLENVPEAEGDPSREAALERIARILAAAGA</sequence>
<evidence type="ECO:0000313" key="3">
    <source>
        <dbReference type="Proteomes" id="UP000616114"/>
    </source>
</evidence>
<dbReference type="Proteomes" id="UP000616114">
    <property type="component" value="Unassembled WGS sequence"/>
</dbReference>
<protein>
    <recommendedName>
        <fullName evidence="4">DUF3558 domain-containing protein</fullName>
    </recommendedName>
</protein>
<keyword evidence="1" id="KW-0732">Signal</keyword>
<dbReference type="RefSeq" id="WP_188549878.1">
    <property type="nucleotide sequence ID" value="NZ_BMFY01000004.1"/>
</dbReference>
<proteinExistence type="predicted"/>
<name>A0A8J2TWS7_9MICO</name>
<evidence type="ECO:0008006" key="4">
    <source>
        <dbReference type="Google" id="ProtNLM"/>
    </source>
</evidence>
<accession>A0A8J2TWS7</accession>
<comment type="caution">
    <text evidence="2">The sequence shown here is derived from an EMBL/GenBank/DDBJ whole genome shotgun (WGS) entry which is preliminary data.</text>
</comment>
<reference evidence="2" key="1">
    <citation type="journal article" date="2014" name="Int. J. Syst. Evol. Microbiol.">
        <title>Complete genome sequence of Corynebacterium casei LMG S-19264T (=DSM 44701T), isolated from a smear-ripened cheese.</title>
        <authorList>
            <consortium name="US DOE Joint Genome Institute (JGI-PGF)"/>
            <person name="Walter F."/>
            <person name="Albersmeier A."/>
            <person name="Kalinowski J."/>
            <person name="Ruckert C."/>
        </authorList>
    </citation>
    <scope>NUCLEOTIDE SEQUENCE</scope>
    <source>
        <strain evidence="2">CGMCC 1.12785</strain>
    </source>
</reference>
<dbReference type="AlphaFoldDB" id="A0A8J2TWS7"/>
<feature type="signal peptide" evidence="1">
    <location>
        <begin position="1"/>
        <end position="20"/>
    </location>
</feature>
<keyword evidence="3" id="KW-1185">Reference proteome</keyword>
<dbReference type="EMBL" id="BMFY01000004">
    <property type="protein sequence ID" value="GGA09512.1"/>
    <property type="molecule type" value="Genomic_DNA"/>
</dbReference>
<feature type="chain" id="PRO_5035260685" description="DUF3558 domain-containing protein" evidence="1">
    <location>
        <begin position="21"/>
        <end position="244"/>
    </location>
</feature>
<organism evidence="2 3">
    <name type="scientific">Sediminivirga luteola</name>
    <dbReference type="NCBI Taxonomy" id="1774748"/>
    <lineage>
        <taxon>Bacteria</taxon>
        <taxon>Bacillati</taxon>
        <taxon>Actinomycetota</taxon>
        <taxon>Actinomycetes</taxon>
        <taxon>Micrococcales</taxon>
        <taxon>Brevibacteriaceae</taxon>
        <taxon>Sediminivirga</taxon>
    </lineage>
</organism>
<dbReference type="PROSITE" id="PS51257">
    <property type="entry name" value="PROKAR_LIPOPROTEIN"/>
    <property type="match status" value="1"/>
</dbReference>
<gene>
    <name evidence="2" type="ORF">GCM10011333_10360</name>
</gene>
<evidence type="ECO:0000313" key="2">
    <source>
        <dbReference type="EMBL" id="GGA09512.1"/>
    </source>
</evidence>
<reference evidence="2" key="2">
    <citation type="submission" date="2020-09" db="EMBL/GenBank/DDBJ databases">
        <authorList>
            <person name="Sun Q."/>
            <person name="Zhou Y."/>
        </authorList>
    </citation>
    <scope>NUCLEOTIDE SEQUENCE</scope>
    <source>
        <strain evidence="2">CGMCC 1.12785</strain>
    </source>
</reference>